<dbReference type="Pfam" id="PF11917">
    <property type="entry name" value="DUF3435"/>
    <property type="match status" value="1"/>
</dbReference>
<dbReference type="OrthoDB" id="3544487at2759"/>
<feature type="signal peptide" evidence="1">
    <location>
        <begin position="1"/>
        <end position="24"/>
    </location>
</feature>
<dbReference type="Proteomes" id="UP000234474">
    <property type="component" value="Unassembled WGS sequence"/>
</dbReference>
<keyword evidence="1" id="KW-0732">Signal</keyword>
<proteinExistence type="predicted"/>
<dbReference type="STRING" id="1392255.A0A2I1C0J6"/>
<reference evidence="4" key="1">
    <citation type="journal article" date="2018" name="Proc. Natl. Acad. Sci. U.S.A.">
        <title>Linking secondary metabolites to gene clusters through genome sequencing of six diverse Aspergillus species.</title>
        <authorList>
            <person name="Kaerboelling I."/>
            <person name="Vesth T.C."/>
            <person name="Frisvad J.C."/>
            <person name="Nybo J.L."/>
            <person name="Theobald S."/>
            <person name="Kuo A."/>
            <person name="Bowyer P."/>
            <person name="Matsuda Y."/>
            <person name="Mondo S."/>
            <person name="Lyhne E.K."/>
            <person name="Kogle M.E."/>
            <person name="Clum A."/>
            <person name="Lipzen A."/>
            <person name="Salamov A."/>
            <person name="Ngan C.Y."/>
            <person name="Daum C."/>
            <person name="Chiniquy J."/>
            <person name="Barry K."/>
            <person name="LaButti K."/>
            <person name="Haridas S."/>
            <person name="Simmons B.A."/>
            <person name="Magnuson J.K."/>
            <person name="Mortensen U.H."/>
            <person name="Larsen T.O."/>
            <person name="Grigoriev I.V."/>
            <person name="Baker S.E."/>
            <person name="Andersen M.R."/>
        </authorList>
    </citation>
    <scope>NUCLEOTIDE SEQUENCE [LARGE SCALE GENOMIC DNA]</scope>
    <source>
        <strain evidence="4">IBT 16806</strain>
    </source>
</reference>
<dbReference type="AlphaFoldDB" id="A0A2I1C0J6"/>
<keyword evidence="4" id="KW-1185">Reference proteome</keyword>
<sequence>MTFQCGWLQIQLLLFYQLATITICDPDRGQFTKTFLGEKEQNTFPIPEIIFDPTLVLSPYVFLLGMLFRIKVFKNFSKDRLVVDCPKNLYNLRGEITGFKQVTKLYYLYYRVVKAFNDSSLKHASINTFIKYYSMGIHINAQAIFIVSMSWLINPHQPYKLEDTSVVNKVLSMCKLQKKEKMKWAFKMAEWDFQQKFMRENLVWYKNKQPVINMVDEEVIGALEWTGYITLQYMILINTVLTMPGSTITIINTVIAYYSMEEDNLPSAPPAKSVILSICIKAPHKQSLGCHFVDIHVIPYPKDMRVKCSICREELESKLALINHAETVHGTIL</sequence>
<dbReference type="GeneID" id="36537572"/>
<dbReference type="RefSeq" id="XP_024679734.1">
    <property type="nucleotide sequence ID" value="XM_024830246.1"/>
</dbReference>
<gene>
    <name evidence="3" type="ORF">P174DRAFT_463277</name>
</gene>
<accession>A0A2I1C0J6</accession>
<protein>
    <recommendedName>
        <fullName evidence="2">C2H2-type domain-containing protein</fullName>
    </recommendedName>
</protein>
<comment type="caution">
    <text evidence="3">The sequence shown here is derived from an EMBL/GenBank/DDBJ whole genome shotgun (WGS) entry which is preliminary data.</text>
</comment>
<name>A0A2I1C0J6_ASPN1</name>
<evidence type="ECO:0000313" key="3">
    <source>
        <dbReference type="EMBL" id="PKX91139.1"/>
    </source>
</evidence>
<evidence type="ECO:0000313" key="4">
    <source>
        <dbReference type="Proteomes" id="UP000234474"/>
    </source>
</evidence>
<dbReference type="VEuPathDB" id="FungiDB:P174DRAFT_463277"/>
<dbReference type="InterPro" id="IPR021842">
    <property type="entry name" value="DUF3435"/>
</dbReference>
<dbReference type="PROSITE" id="PS00028">
    <property type="entry name" value="ZINC_FINGER_C2H2_1"/>
    <property type="match status" value="1"/>
</dbReference>
<dbReference type="EMBL" id="MSZS01000007">
    <property type="protein sequence ID" value="PKX91139.1"/>
    <property type="molecule type" value="Genomic_DNA"/>
</dbReference>
<evidence type="ECO:0000259" key="2">
    <source>
        <dbReference type="PROSITE" id="PS00028"/>
    </source>
</evidence>
<dbReference type="PANTHER" id="PTHR37535:SF2">
    <property type="entry name" value="FINGER DOMAIN PROTEIN, PUTATIVE (AFU_ORTHOLOGUE AFUA_6G09300)-RELATED"/>
    <property type="match status" value="1"/>
</dbReference>
<evidence type="ECO:0000256" key="1">
    <source>
        <dbReference type="SAM" id="SignalP"/>
    </source>
</evidence>
<organism evidence="3 4">
    <name type="scientific">Aspergillus novofumigatus (strain IBT 16806)</name>
    <dbReference type="NCBI Taxonomy" id="1392255"/>
    <lineage>
        <taxon>Eukaryota</taxon>
        <taxon>Fungi</taxon>
        <taxon>Dikarya</taxon>
        <taxon>Ascomycota</taxon>
        <taxon>Pezizomycotina</taxon>
        <taxon>Eurotiomycetes</taxon>
        <taxon>Eurotiomycetidae</taxon>
        <taxon>Eurotiales</taxon>
        <taxon>Aspergillaceae</taxon>
        <taxon>Aspergillus</taxon>
        <taxon>Aspergillus subgen. Fumigati</taxon>
    </lineage>
</organism>
<feature type="domain" description="C2H2-type" evidence="2">
    <location>
        <begin position="308"/>
        <end position="329"/>
    </location>
</feature>
<feature type="chain" id="PRO_5014145952" description="C2H2-type domain-containing protein" evidence="1">
    <location>
        <begin position="25"/>
        <end position="333"/>
    </location>
</feature>
<dbReference type="InterPro" id="IPR013087">
    <property type="entry name" value="Znf_C2H2_type"/>
</dbReference>
<dbReference type="PANTHER" id="PTHR37535">
    <property type="entry name" value="FLUG DOMAIN PROTEIN"/>
    <property type="match status" value="1"/>
</dbReference>